<gene>
    <name evidence="1" type="ORF">IAB59_02505</name>
</gene>
<dbReference type="EMBL" id="DVKQ01000030">
    <property type="protein sequence ID" value="HIT37336.1"/>
    <property type="molecule type" value="Genomic_DNA"/>
</dbReference>
<reference evidence="1" key="1">
    <citation type="submission" date="2020-10" db="EMBL/GenBank/DDBJ databases">
        <authorList>
            <person name="Gilroy R."/>
        </authorList>
    </citation>
    <scope>NUCLEOTIDE SEQUENCE</scope>
    <source>
        <strain evidence="1">CHK195-26880</strain>
    </source>
</reference>
<accession>A0A9D1GAR9</accession>
<sequence length="60" mass="7257">MRENTFDVPAYKFFAWKINDGKKYHSYDEYNYSISNTNNRIIFFPFENIDGRGSVFVIYI</sequence>
<protein>
    <submittedName>
        <fullName evidence="1">Uncharacterized protein</fullName>
    </submittedName>
</protein>
<proteinExistence type="predicted"/>
<name>A0A9D1GAR9_9FIRM</name>
<comment type="caution">
    <text evidence="1">The sequence shown here is derived from an EMBL/GenBank/DDBJ whole genome shotgun (WGS) entry which is preliminary data.</text>
</comment>
<evidence type="ECO:0000313" key="2">
    <source>
        <dbReference type="Proteomes" id="UP000886833"/>
    </source>
</evidence>
<evidence type="ECO:0000313" key="1">
    <source>
        <dbReference type="EMBL" id="HIT37336.1"/>
    </source>
</evidence>
<reference evidence="1" key="2">
    <citation type="journal article" date="2021" name="PeerJ">
        <title>Extensive microbial diversity within the chicken gut microbiome revealed by metagenomics and culture.</title>
        <authorList>
            <person name="Gilroy R."/>
            <person name="Ravi A."/>
            <person name="Getino M."/>
            <person name="Pursley I."/>
            <person name="Horton D.L."/>
            <person name="Alikhan N.F."/>
            <person name="Baker D."/>
            <person name="Gharbi K."/>
            <person name="Hall N."/>
            <person name="Watson M."/>
            <person name="Adriaenssens E.M."/>
            <person name="Foster-Nyarko E."/>
            <person name="Jarju S."/>
            <person name="Secka A."/>
            <person name="Antonio M."/>
            <person name="Oren A."/>
            <person name="Chaudhuri R.R."/>
            <person name="La Ragione R."/>
            <person name="Hildebrand F."/>
            <person name="Pallen M.J."/>
        </authorList>
    </citation>
    <scope>NUCLEOTIDE SEQUENCE</scope>
    <source>
        <strain evidence="1">CHK195-26880</strain>
    </source>
</reference>
<dbReference type="Proteomes" id="UP000886833">
    <property type="component" value="Unassembled WGS sequence"/>
</dbReference>
<dbReference type="AlphaFoldDB" id="A0A9D1GAR9"/>
<organism evidence="1 2">
    <name type="scientific">Candidatus Onthousia faecipullorum</name>
    <dbReference type="NCBI Taxonomy" id="2840887"/>
    <lineage>
        <taxon>Bacteria</taxon>
        <taxon>Bacillati</taxon>
        <taxon>Bacillota</taxon>
        <taxon>Bacilli</taxon>
        <taxon>Candidatus Onthousia</taxon>
    </lineage>
</organism>